<feature type="region of interest" description="Disordered" evidence="1">
    <location>
        <begin position="24"/>
        <end position="45"/>
    </location>
</feature>
<evidence type="ECO:0000313" key="4">
    <source>
        <dbReference type="Proteomes" id="UP001595834"/>
    </source>
</evidence>
<evidence type="ECO:0000256" key="2">
    <source>
        <dbReference type="SAM" id="SignalP"/>
    </source>
</evidence>
<reference evidence="4" key="1">
    <citation type="journal article" date="2019" name="Int. J. Syst. Evol. Microbiol.">
        <title>The Global Catalogue of Microorganisms (GCM) 10K type strain sequencing project: providing services to taxonomists for standard genome sequencing and annotation.</title>
        <authorList>
            <consortium name="The Broad Institute Genomics Platform"/>
            <consortium name="The Broad Institute Genome Sequencing Center for Infectious Disease"/>
            <person name="Wu L."/>
            <person name="Ma J."/>
        </authorList>
    </citation>
    <scope>NUCLEOTIDE SEQUENCE [LARGE SCALE GENOMIC DNA]</scope>
    <source>
        <strain evidence="4">CCM 7224</strain>
    </source>
</reference>
<evidence type="ECO:0000256" key="1">
    <source>
        <dbReference type="SAM" id="MobiDB-lite"/>
    </source>
</evidence>
<feature type="compositionally biased region" description="Polar residues" evidence="1">
    <location>
        <begin position="29"/>
        <end position="45"/>
    </location>
</feature>
<evidence type="ECO:0000313" key="3">
    <source>
        <dbReference type="EMBL" id="MFC4960927.1"/>
    </source>
</evidence>
<dbReference type="Proteomes" id="UP001595834">
    <property type="component" value="Unassembled WGS sequence"/>
</dbReference>
<accession>A0ABV9UUQ4</accession>
<dbReference type="PROSITE" id="PS51257">
    <property type="entry name" value="PROKAR_LIPOPROTEIN"/>
    <property type="match status" value="1"/>
</dbReference>
<gene>
    <name evidence="3" type="ORF">ACFPFX_31985</name>
</gene>
<organism evidence="3 4">
    <name type="scientific">Streptomyces mauvecolor</name>
    <dbReference type="NCBI Taxonomy" id="58345"/>
    <lineage>
        <taxon>Bacteria</taxon>
        <taxon>Bacillati</taxon>
        <taxon>Actinomycetota</taxon>
        <taxon>Actinomycetes</taxon>
        <taxon>Kitasatosporales</taxon>
        <taxon>Streptomycetaceae</taxon>
        <taxon>Streptomyces</taxon>
    </lineage>
</organism>
<feature type="chain" id="PRO_5045574191" evidence="2">
    <location>
        <begin position="26"/>
        <end position="45"/>
    </location>
</feature>
<dbReference type="EMBL" id="JBHSIZ010000041">
    <property type="protein sequence ID" value="MFC4960927.1"/>
    <property type="molecule type" value="Genomic_DNA"/>
</dbReference>
<feature type="signal peptide" evidence="2">
    <location>
        <begin position="1"/>
        <end position="25"/>
    </location>
</feature>
<keyword evidence="4" id="KW-1185">Reference proteome</keyword>
<dbReference type="RefSeq" id="WP_344376531.1">
    <property type="nucleotide sequence ID" value="NZ_BAAASQ010000014.1"/>
</dbReference>
<keyword evidence="2" id="KW-0732">Signal</keyword>
<protein>
    <submittedName>
        <fullName evidence="3">Uncharacterized protein</fullName>
    </submittedName>
</protein>
<name>A0ABV9UUQ4_9ACTN</name>
<proteinExistence type="predicted"/>
<comment type="caution">
    <text evidence="3">The sequence shown here is derived from an EMBL/GenBank/DDBJ whole genome shotgun (WGS) entry which is preliminary data.</text>
</comment>
<sequence length="45" mass="4562">MKSTQRRRLVMVAALAALLSMAGLAGCNDDSSPQPTTTTQGASPG</sequence>